<proteinExistence type="predicted"/>
<dbReference type="Proteomes" id="UP000228614">
    <property type="component" value="Unassembled WGS sequence"/>
</dbReference>
<dbReference type="EMBL" id="PFAN01000022">
    <property type="protein sequence ID" value="PIR95129.1"/>
    <property type="molecule type" value="Genomic_DNA"/>
</dbReference>
<accession>A0A2H0V9S7</accession>
<protein>
    <submittedName>
        <fullName evidence="1">Uncharacterized protein</fullName>
    </submittedName>
</protein>
<name>A0A2H0V9S7_9BACT</name>
<reference evidence="2" key="1">
    <citation type="submission" date="2017-09" db="EMBL/GenBank/DDBJ databases">
        <title>Depth-based differentiation of microbial function through sediment-hosted aquifers and enrichment of novel symbionts in the deep terrestrial subsurface.</title>
        <authorList>
            <person name="Probst A.J."/>
            <person name="Ladd B."/>
            <person name="Jarett J.K."/>
            <person name="Geller-Mcgrath D.E."/>
            <person name="Sieber C.M.K."/>
            <person name="Emerson J.B."/>
            <person name="Anantharaman K."/>
            <person name="Thomas B.C."/>
            <person name="Malmstrom R."/>
            <person name="Stieglmeier M."/>
            <person name="Klingl A."/>
            <person name="Woyke T."/>
            <person name="Ryan C.M."/>
            <person name="Banfield J.F."/>
        </authorList>
    </citation>
    <scope>NUCLEOTIDE SEQUENCE [LARGE SCALE GENOMIC DNA]</scope>
</reference>
<sequence>MSVVVAPSASAAAGSGDLVKVSGASAGYYIGSDNRLYVFPNEDVYKSWYSDFSSVVTISATELNGFGAPKANITMRPGTKLVKRPIPTAPEVYAVEPGGVLRWIDSEETAITLYGANWADRVVDVVDSFFTNYQGDDAKTDKVTAVSYPAGSLVKFGSSADVYYINTDGKAQKITTESVFVANRFSWENVLTATIAMPETASDITTQNAGLVDTASGAATTGTVPGTGTGLSVALASDNPASATVIANGTDGQNAQALVSFVKLNFTASADGAVKVTNLKLKRTGISADSDVDALYLYDGDSVTTMLADGASVSSNYVTFNNSNGIFTVPAGATKSVTLRGDLLDNTGSGKTIGFQIESASDVTTDGAT</sequence>
<gene>
    <name evidence="1" type="ORF">COT95_00380</name>
</gene>
<dbReference type="AlphaFoldDB" id="A0A2H0V9S7"/>
<organism evidence="1 2">
    <name type="scientific">Candidatus Falkowbacteria bacterium CG10_big_fil_rev_8_21_14_0_10_37_6</name>
    <dbReference type="NCBI Taxonomy" id="1974563"/>
    <lineage>
        <taxon>Bacteria</taxon>
        <taxon>Candidatus Falkowiibacteriota</taxon>
    </lineage>
</organism>
<comment type="caution">
    <text evidence="1">The sequence shown here is derived from an EMBL/GenBank/DDBJ whole genome shotgun (WGS) entry which is preliminary data.</text>
</comment>
<evidence type="ECO:0000313" key="1">
    <source>
        <dbReference type="EMBL" id="PIR95129.1"/>
    </source>
</evidence>
<feature type="non-terminal residue" evidence="1">
    <location>
        <position position="369"/>
    </location>
</feature>
<evidence type="ECO:0000313" key="2">
    <source>
        <dbReference type="Proteomes" id="UP000228614"/>
    </source>
</evidence>